<dbReference type="RefSeq" id="WP_125592867.1">
    <property type="nucleotide sequence ID" value="NZ_JBHSSN010000015.1"/>
</dbReference>
<feature type="transmembrane region" description="Helical" evidence="6">
    <location>
        <begin position="402"/>
        <end position="421"/>
    </location>
</feature>
<evidence type="ECO:0000256" key="5">
    <source>
        <dbReference type="ARBA" id="ARBA00023136"/>
    </source>
</evidence>
<comment type="subcellular location">
    <subcellularLocation>
        <location evidence="1">Membrane</location>
        <topology evidence="1">Multi-pass membrane protein</topology>
    </subcellularLocation>
</comment>
<proteinExistence type="predicted"/>
<evidence type="ECO:0000256" key="4">
    <source>
        <dbReference type="ARBA" id="ARBA00022989"/>
    </source>
</evidence>
<feature type="transmembrane region" description="Helical" evidence="6">
    <location>
        <begin position="21"/>
        <end position="48"/>
    </location>
</feature>
<comment type="caution">
    <text evidence="7">The sequence shown here is derived from an EMBL/GenBank/DDBJ whole genome shotgun (WGS) entry which is preliminary data.</text>
</comment>
<gene>
    <name evidence="7" type="ORF">ACFP1F_08820</name>
</gene>
<keyword evidence="8" id="KW-1185">Reference proteome</keyword>
<keyword evidence="4 6" id="KW-1133">Transmembrane helix</keyword>
<name>A0ABW1UVU5_9LACO</name>
<feature type="transmembrane region" description="Helical" evidence="6">
    <location>
        <begin position="347"/>
        <end position="364"/>
    </location>
</feature>
<dbReference type="Pfam" id="PF13520">
    <property type="entry name" value="AA_permease_2"/>
    <property type="match status" value="1"/>
</dbReference>
<dbReference type="Proteomes" id="UP001596186">
    <property type="component" value="Unassembled WGS sequence"/>
</dbReference>
<feature type="transmembrane region" description="Helical" evidence="6">
    <location>
        <begin position="145"/>
        <end position="166"/>
    </location>
</feature>
<feature type="transmembrane region" description="Helical" evidence="6">
    <location>
        <begin position="293"/>
        <end position="316"/>
    </location>
</feature>
<evidence type="ECO:0000256" key="1">
    <source>
        <dbReference type="ARBA" id="ARBA00004141"/>
    </source>
</evidence>
<reference evidence="8" key="1">
    <citation type="journal article" date="2019" name="Int. J. Syst. Evol. Microbiol.">
        <title>The Global Catalogue of Microorganisms (GCM) 10K type strain sequencing project: providing services to taxonomists for standard genome sequencing and annotation.</title>
        <authorList>
            <consortium name="The Broad Institute Genomics Platform"/>
            <consortium name="The Broad Institute Genome Sequencing Center for Infectious Disease"/>
            <person name="Wu L."/>
            <person name="Ma J."/>
        </authorList>
    </citation>
    <scope>NUCLEOTIDE SEQUENCE [LARGE SCALE GENOMIC DNA]</scope>
    <source>
        <strain evidence="8">CCM 8895</strain>
    </source>
</reference>
<dbReference type="PANTHER" id="PTHR43243:SF4">
    <property type="entry name" value="CATIONIC AMINO ACID TRANSPORTER 4"/>
    <property type="match status" value="1"/>
</dbReference>
<keyword evidence="5 6" id="KW-0472">Membrane</keyword>
<feature type="transmembrane region" description="Helical" evidence="6">
    <location>
        <begin position="178"/>
        <end position="195"/>
    </location>
</feature>
<keyword evidence="3 6" id="KW-0812">Transmembrane</keyword>
<feature type="transmembrane region" description="Helical" evidence="6">
    <location>
        <begin position="54"/>
        <end position="74"/>
    </location>
</feature>
<dbReference type="PIRSF" id="PIRSF006060">
    <property type="entry name" value="AA_transporter"/>
    <property type="match status" value="1"/>
</dbReference>
<evidence type="ECO:0000256" key="6">
    <source>
        <dbReference type="SAM" id="Phobius"/>
    </source>
</evidence>
<dbReference type="Gene3D" id="1.20.1740.10">
    <property type="entry name" value="Amino acid/polyamine transporter I"/>
    <property type="match status" value="1"/>
</dbReference>
<evidence type="ECO:0000256" key="3">
    <source>
        <dbReference type="ARBA" id="ARBA00022692"/>
    </source>
</evidence>
<evidence type="ECO:0000313" key="8">
    <source>
        <dbReference type="Proteomes" id="UP001596186"/>
    </source>
</evidence>
<feature type="transmembrane region" description="Helical" evidence="6">
    <location>
        <begin position="427"/>
        <end position="445"/>
    </location>
</feature>
<feature type="transmembrane region" description="Helical" evidence="6">
    <location>
        <begin position="207"/>
        <end position="228"/>
    </location>
</feature>
<evidence type="ECO:0000256" key="2">
    <source>
        <dbReference type="ARBA" id="ARBA00022448"/>
    </source>
</evidence>
<keyword evidence="2" id="KW-0813">Transport</keyword>
<accession>A0ABW1UVU5</accession>
<evidence type="ECO:0000313" key="7">
    <source>
        <dbReference type="EMBL" id="MFC6323839.1"/>
    </source>
</evidence>
<dbReference type="PANTHER" id="PTHR43243">
    <property type="entry name" value="INNER MEMBRANE TRANSPORTER YGJI-RELATED"/>
    <property type="match status" value="1"/>
</dbReference>
<protein>
    <submittedName>
        <fullName evidence="7">APC family permease</fullName>
    </submittedName>
</protein>
<organism evidence="7 8">
    <name type="scientific">Companilactobacillus baiquanensis</name>
    <dbReference type="NCBI Taxonomy" id="2486005"/>
    <lineage>
        <taxon>Bacteria</taxon>
        <taxon>Bacillati</taxon>
        <taxon>Bacillota</taxon>
        <taxon>Bacilli</taxon>
        <taxon>Lactobacillales</taxon>
        <taxon>Lactobacillaceae</taxon>
        <taxon>Companilactobacillus</taxon>
    </lineage>
</organism>
<feature type="transmembrane region" description="Helical" evidence="6">
    <location>
        <begin position="370"/>
        <end position="390"/>
    </location>
</feature>
<feature type="transmembrane region" description="Helical" evidence="6">
    <location>
        <begin position="249"/>
        <end position="273"/>
    </location>
</feature>
<dbReference type="EMBL" id="JBHSSN010000015">
    <property type="protein sequence ID" value="MFC6323839.1"/>
    <property type="molecule type" value="Genomic_DNA"/>
</dbReference>
<dbReference type="InterPro" id="IPR002293">
    <property type="entry name" value="AA/rel_permease1"/>
</dbReference>
<sequence>MGKKIDLDSLLHGKTDRKKTLGLFDLSILGIGAIIGTGILVLTGIVAATDAGPGVIYSFLIAALASGLIGLCYSELTTSIPNSGSAYVYAWVTIGQKMAFFAGWTLLGVYITTTATVANGWTGYVHSFLREFGINLPNALIQSPFNGGIINLPAVIMILLVTLILTRGTSESKVLNNILVLVKLTIILLFIFVSLSDVKTSNWSPFLPYGTAGVFAGASTVFFAFLGFDALATSAEEVKNVQKTLPRAIIISLVVSTLLYVVVSLVMTGVMHYKSLNVPEAMSFVLIENGHGIAAQIVSGGAILGIIAVVLAFIYASSNITMSMSRGGFLPNNLSKLNSKTGSPNKALWLIGLIASICAGLLDIKNLAIFANVGSLCVFFLISLMVLLLRRQHPDLKRPFKVPFGRIIPILSMLVCIFLLANLPLNAWLNYLGWLFIGAIMYVLYSRKNIKIELEDTTIPGKGGDASDNDNDDDVLLD</sequence>